<dbReference type="PANTHER" id="PTHR43280">
    <property type="entry name" value="ARAC-FAMILY TRANSCRIPTIONAL REGULATOR"/>
    <property type="match status" value="1"/>
</dbReference>
<dbReference type="InterPro" id="IPR018062">
    <property type="entry name" value="HTH_AraC-typ_CS"/>
</dbReference>
<dbReference type="InterPro" id="IPR013096">
    <property type="entry name" value="Cupin_2"/>
</dbReference>
<evidence type="ECO:0000313" key="6">
    <source>
        <dbReference type="Proteomes" id="UP000049472"/>
    </source>
</evidence>
<dbReference type="PROSITE" id="PS00041">
    <property type="entry name" value="HTH_ARAC_FAMILY_1"/>
    <property type="match status" value="1"/>
</dbReference>
<protein>
    <submittedName>
        <fullName evidence="5">Two-component response regulator</fullName>
    </submittedName>
</protein>
<dbReference type="InterPro" id="IPR014710">
    <property type="entry name" value="RmlC-like_jellyroll"/>
</dbReference>
<evidence type="ECO:0000256" key="3">
    <source>
        <dbReference type="ARBA" id="ARBA00023163"/>
    </source>
</evidence>
<feature type="domain" description="HTH araC/xylS-type" evidence="4">
    <location>
        <begin position="184"/>
        <end position="282"/>
    </location>
</feature>
<dbReference type="RefSeq" id="WP_055061254.1">
    <property type="nucleotide sequence ID" value="NZ_CVRQ01000011.1"/>
</dbReference>
<dbReference type="SMART" id="SM00342">
    <property type="entry name" value="HTH_ARAC"/>
    <property type="match status" value="1"/>
</dbReference>
<dbReference type="InterPro" id="IPR018060">
    <property type="entry name" value="HTH_AraC"/>
</dbReference>
<dbReference type="GO" id="GO:0043565">
    <property type="term" value="F:sequence-specific DNA binding"/>
    <property type="evidence" value="ECO:0007669"/>
    <property type="project" value="InterPro"/>
</dbReference>
<dbReference type="InterPro" id="IPR020449">
    <property type="entry name" value="Tscrpt_reg_AraC-type_HTH"/>
</dbReference>
<dbReference type="InterPro" id="IPR011051">
    <property type="entry name" value="RmlC_Cupin_sf"/>
</dbReference>
<keyword evidence="3" id="KW-0804">Transcription</keyword>
<organism evidence="5 6">
    <name type="scientific">Agathobacter rectalis</name>
    <dbReference type="NCBI Taxonomy" id="39491"/>
    <lineage>
        <taxon>Bacteria</taxon>
        <taxon>Bacillati</taxon>
        <taxon>Bacillota</taxon>
        <taxon>Clostridia</taxon>
        <taxon>Lachnospirales</taxon>
        <taxon>Lachnospiraceae</taxon>
        <taxon>Agathobacter</taxon>
    </lineage>
</organism>
<evidence type="ECO:0000259" key="4">
    <source>
        <dbReference type="PROSITE" id="PS01124"/>
    </source>
</evidence>
<dbReference type="GO" id="GO:0003700">
    <property type="term" value="F:DNA-binding transcription factor activity"/>
    <property type="evidence" value="ECO:0007669"/>
    <property type="project" value="InterPro"/>
</dbReference>
<dbReference type="Proteomes" id="UP000049472">
    <property type="component" value="Unassembled WGS sequence"/>
</dbReference>
<dbReference type="EMBL" id="CVRQ01000011">
    <property type="protein sequence ID" value="CRL34497.1"/>
    <property type="molecule type" value="Genomic_DNA"/>
</dbReference>
<dbReference type="SUPFAM" id="SSF46689">
    <property type="entry name" value="Homeodomain-like"/>
    <property type="match status" value="2"/>
</dbReference>
<dbReference type="Gene3D" id="1.10.10.60">
    <property type="entry name" value="Homeodomain-like"/>
    <property type="match status" value="2"/>
</dbReference>
<evidence type="ECO:0000256" key="1">
    <source>
        <dbReference type="ARBA" id="ARBA00023015"/>
    </source>
</evidence>
<evidence type="ECO:0000256" key="2">
    <source>
        <dbReference type="ARBA" id="ARBA00023125"/>
    </source>
</evidence>
<dbReference type="PROSITE" id="PS01124">
    <property type="entry name" value="HTH_ARAC_FAMILY_2"/>
    <property type="match status" value="1"/>
</dbReference>
<proteinExistence type="predicted"/>
<evidence type="ECO:0000313" key="5">
    <source>
        <dbReference type="EMBL" id="CRL34497.1"/>
    </source>
</evidence>
<gene>
    <name evidence="5" type="ORF">T1815_08481</name>
</gene>
<dbReference type="InterPro" id="IPR009057">
    <property type="entry name" value="Homeodomain-like_sf"/>
</dbReference>
<dbReference type="Pfam" id="PF07883">
    <property type="entry name" value="Cupin_2"/>
    <property type="match status" value="1"/>
</dbReference>
<keyword evidence="2" id="KW-0238">DNA-binding</keyword>
<accession>A0A0M6WEE9</accession>
<dbReference type="SUPFAM" id="SSF51182">
    <property type="entry name" value="RmlC-like cupins"/>
    <property type="match status" value="1"/>
</dbReference>
<keyword evidence="6" id="KW-1185">Reference proteome</keyword>
<dbReference type="PANTHER" id="PTHR43280:SF27">
    <property type="entry name" value="TRANSCRIPTIONAL REGULATOR MTLR"/>
    <property type="match status" value="1"/>
</dbReference>
<sequence length="285" mass="32737">MIENLNGIHETVKYKENSNVKLFINVEVEDYPIHWHTPMEIIMPLEGSYTVQIGDDLVHLNESDIIFIASGVKHRLIAPDTGKRLILQIEWSAVSKIKELNSILTLIAPAITLTPETSGNIHSNIRKLLLDIADEYQTDSFLSEAVIYSKMLEVLVLIGRHHTARSCHFNVGRHKQQEYLERFLYICEYIDTHCTEDITLDEIAKIAGFSKYHFTRLFKQFTNNTFYKYLNQKRIELALTFLADPNISVTEAAMQSGFANPSTFIRVFKAEKGCTPTEFRKMFTG</sequence>
<keyword evidence="1" id="KW-0805">Transcription regulation</keyword>
<dbReference type="AlphaFoldDB" id="A0A0M6WEE9"/>
<dbReference type="PRINTS" id="PR00032">
    <property type="entry name" value="HTHARAC"/>
</dbReference>
<dbReference type="Pfam" id="PF12833">
    <property type="entry name" value="HTH_18"/>
    <property type="match status" value="1"/>
</dbReference>
<name>A0A0M6WEE9_9FIRM</name>
<reference evidence="6" key="1">
    <citation type="submission" date="2015-05" db="EMBL/GenBank/DDBJ databases">
        <authorList>
            <consortium name="Pathogen Informatics"/>
        </authorList>
    </citation>
    <scope>NUCLEOTIDE SEQUENCE [LARGE SCALE GENOMIC DNA]</scope>
    <source>
        <strain evidence="6">T1-815</strain>
    </source>
</reference>
<dbReference type="Gene3D" id="2.60.120.10">
    <property type="entry name" value="Jelly Rolls"/>
    <property type="match status" value="1"/>
</dbReference>